<protein>
    <submittedName>
        <fullName evidence="2">Uncharacterized protein</fullName>
    </submittedName>
</protein>
<keyword evidence="1" id="KW-0472">Membrane</keyword>
<name>A0A2H3D5P5_ARMGA</name>
<evidence type="ECO:0000313" key="2">
    <source>
        <dbReference type="EMBL" id="PBK83653.1"/>
    </source>
</evidence>
<feature type="transmembrane region" description="Helical" evidence="1">
    <location>
        <begin position="50"/>
        <end position="74"/>
    </location>
</feature>
<proteinExistence type="predicted"/>
<dbReference type="OrthoDB" id="2936465at2759"/>
<sequence length="272" mass="30093">MASYPSESSLQNRGAILKATSFESLLYGIHATLVVFTIWTVVVRDKGRSCLVRCGLVIVMYLIATSPLAIRSVFIEGVRNEETQETIYIYTPGWMLLSSTAFMLNILLTNCMVIWQYWFFCGRGWMFIVIPGLCTIVGTRFGLYKVTITPPSGNACTAQIDWMLPYYSMSLAVTMLCALVILGRIVNGPRIGRRTRRIWIGVIVESSLLFVAGPIILLVIYITSDMSTSCPLLAVTMSTGLVPILAIARVPSDATMQESPPLVPFEVRDSVP</sequence>
<dbReference type="EMBL" id="KZ293704">
    <property type="protein sequence ID" value="PBK83653.1"/>
    <property type="molecule type" value="Genomic_DNA"/>
</dbReference>
<keyword evidence="1" id="KW-1133">Transmembrane helix</keyword>
<dbReference type="AlphaFoldDB" id="A0A2H3D5P5"/>
<feature type="transmembrane region" description="Helical" evidence="1">
    <location>
        <begin position="125"/>
        <end position="144"/>
    </location>
</feature>
<feature type="transmembrane region" description="Helical" evidence="1">
    <location>
        <begin position="228"/>
        <end position="248"/>
    </location>
</feature>
<feature type="transmembrane region" description="Helical" evidence="1">
    <location>
        <begin position="94"/>
        <end position="118"/>
    </location>
</feature>
<reference evidence="3" key="1">
    <citation type="journal article" date="2017" name="Nat. Ecol. Evol.">
        <title>Genome expansion and lineage-specific genetic innovations in the forest pathogenic fungi Armillaria.</title>
        <authorList>
            <person name="Sipos G."/>
            <person name="Prasanna A.N."/>
            <person name="Walter M.C."/>
            <person name="O'Connor E."/>
            <person name="Balint B."/>
            <person name="Krizsan K."/>
            <person name="Kiss B."/>
            <person name="Hess J."/>
            <person name="Varga T."/>
            <person name="Slot J."/>
            <person name="Riley R."/>
            <person name="Boka B."/>
            <person name="Rigling D."/>
            <person name="Barry K."/>
            <person name="Lee J."/>
            <person name="Mihaltcheva S."/>
            <person name="LaButti K."/>
            <person name="Lipzen A."/>
            <person name="Waldron R."/>
            <person name="Moloney N.M."/>
            <person name="Sperisen C."/>
            <person name="Kredics L."/>
            <person name="Vagvoelgyi C."/>
            <person name="Patrignani A."/>
            <person name="Fitzpatrick D."/>
            <person name="Nagy I."/>
            <person name="Doyle S."/>
            <person name="Anderson J.B."/>
            <person name="Grigoriev I.V."/>
            <person name="Gueldener U."/>
            <person name="Muensterkoetter M."/>
            <person name="Nagy L.G."/>
        </authorList>
    </citation>
    <scope>NUCLEOTIDE SEQUENCE [LARGE SCALE GENOMIC DNA]</scope>
    <source>
        <strain evidence="3">Ar21-2</strain>
    </source>
</reference>
<dbReference type="InParanoid" id="A0A2H3D5P5"/>
<keyword evidence="3" id="KW-1185">Reference proteome</keyword>
<feature type="transmembrane region" description="Helical" evidence="1">
    <location>
        <begin position="164"/>
        <end position="186"/>
    </location>
</feature>
<dbReference type="Proteomes" id="UP000217790">
    <property type="component" value="Unassembled WGS sequence"/>
</dbReference>
<accession>A0A2H3D5P5</accession>
<gene>
    <name evidence="2" type="ORF">ARMGADRAFT_1136608</name>
</gene>
<keyword evidence="1" id="KW-0812">Transmembrane</keyword>
<evidence type="ECO:0000313" key="3">
    <source>
        <dbReference type="Proteomes" id="UP000217790"/>
    </source>
</evidence>
<organism evidence="2 3">
    <name type="scientific">Armillaria gallica</name>
    <name type="common">Bulbous honey fungus</name>
    <name type="synonym">Armillaria bulbosa</name>
    <dbReference type="NCBI Taxonomy" id="47427"/>
    <lineage>
        <taxon>Eukaryota</taxon>
        <taxon>Fungi</taxon>
        <taxon>Dikarya</taxon>
        <taxon>Basidiomycota</taxon>
        <taxon>Agaricomycotina</taxon>
        <taxon>Agaricomycetes</taxon>
        <taxon>Agaricomycetidae</taxon>
        <taxon>Agaricales</taxon>
        <taxon>Marasmiineae</taxon>
        <taxon>Physalacriaceae</taxon>
        <taxon>Armillaria</taxon>
    </lineage>
</organism>
<evidence type="ECO:0000256" key="1">
    <source>
        <dbReference type="SAM" id="Phobius"/>
    </source>
</evidence>
<feature type="transmembrane region" description="Helical" evidence="1">
    <location>
        <begin position="198"/>
        <end position="222"/>
    </location>
</feature>
<feature type="transmembrane region" description="Helical" evidence="1">
    <location>
        <begin position="25"/>
        <end position="43"/>
    </location>
</feature>